<dbReference type="InterPro" id="IPR056471">
    <property type="entry name" value="HD-CE"/>
</dbReference>
<reference evidence="2 3" key="1">
    <citation type="submission" date="2019-06" db="EMBL/GenBank/DDBJ databases">
        <title>Draft genome sequence of Clostridium diolis DSM 15410.</title>
        <authorList>
            <person name="Kobayashi H."/>
            <person name="Tanizawa Y."/>
            <person name="Tohno M."/>
        </authorList>
    </citation>
    <scope>NUCLEOTIDE SEQUENCE [LARGE SCALE GENOMIC DNA]</scope>
    <source>
        <strain evidence="2 3">DSM 15410</strain>
    </source>
</reference>
<dbReference type="AlphaFoldDB" id="A0AAV3W2B0"/>
<keyword evidence="3" id="KW-1185">Reference proteome</keyword>
<evidence type="ECO:0000313" key="3">
    <source>
        <dbReference type="Proteomes" id="UP000325212"/>
    </source>
</evidence>
<dbReference type="Proteomes" id="UP000325212">
    <property type="component" value="Unassembled WGS sequence"/>
</dbReference>
<accession>A0AAV3W2B0</accession>
<evidence type="ECO:0000313" key="2">
    <source>
        <dbReference type="EMBL" id="GEA32435.1"/>
    </source>
</evidence>
<protein>
    <recommendedName>
        <fullName evidence="1">HD-CE domain-containing protein</fullName>
    </recommendedName>
</protein>
<comment type="caution">
    <text evidence="2">The sequence shown here is derived from an EMBL/GenBank/DDBJ whole genome shotgun (WGS) entry which is preliminary data.</text>
</comment>
<dbReference type="EMBL" id="BJLA01000013">
    <property type="protein sequence ID" value="GEA32435.1"/>
    <property type="molecule type" value="Genomic_DNA"/>
</dbReference>
<name>A0AAV3W2B0_9CLOT</name>
<gene>
    <name evidence="2" type="ORF">CDIOL_33580</name>
</gene>
<dbReference type="RefSeq" id="WP_039769702.1">
    <property type="nucleotide sequence ID" value="NZ_BJLA01000013.1"/>
</dbReference>
<dbReference type="Pfam" id="PF24391">
    <property type="entry name" value="HD-CE"/>
    <property type="match status" value="1"/>
</dbReference>
<proteinExistence type="predicted"/>
<organism evidence="2 3">
    <name type="scientific">Clostridium diolis</name>
    <dbReference type="NCBI Taxonomy" id="223919"/>
    <lineage>
        <taxon>Bacteria</taxon>
        <taxon>Bacillati</taxon>
        <taxon>Bacillota</taxon>
        <taxon>Clostridia</taxon>
        <taxon>Eubacteriales</taxon>
        <taxon>Clostridiaceae</taxon>
        <taxon>Clostridium</taxon>
    </lineage>
</organism>
<dbReference type="InterPro" id="IPR036890">
    <property type="entry name" value="HATPase_C_sf"/>
</dbReference>
<feature type="domain" description="HD-CE" evidence="1">
    <location>
        <begin position="51"/>
        <end position="319"/>
    </location>
</feature>
<evidence type="ECO:0000259" key="1">
    <source>
        <dbReference type="Pfam" id="PF24391"/>
    </source>
</evidence>
<dbReference type="SUPFAM" id="SSF55874">
    <property type="entry name" value="ATPase domain of HSP90 chaperone/DNA topoisomerase II/histidine kinase"/>
    <property type="match status" value="1"/>
</dbReference>
<dbReference type="Gene3D" id="3.30.565.10">
    <property type="entry name" value="Histidine kinase-like ATPase, C-terminal domain"/>
    <property type="match status" value="1"/>
</dbReference>
<sequence length="1032" mass="121398">MEDYQKYMYKLETHLRTISDSNDEYTNLYATWELNKKTYRNVLKTVIMNYPHYSLHDDSHSETIITNIEMLLGEDRIRRLSPTDTWMLLHCSYLHDFGMALLYKKVEEEWSTDEFQSYLNDQKDSYDTDLIEAIEYIKNLKNNLQNEEFELIWPLKVRKYVTYIISDYFRAKHSNLTKEYLSMLNDWDIDISHNEFIQERIISLIGEISFLHTQNFNKVMELSYKTNGYKSDYIHPRFIAEMIRIGDLLDLDNGRFNSYIEKVNGELPKVSKNHKEKHKSTKHVLVTPNEIEVTIDCCNDEVYREARNWITWIEDEIKNLTMNWIDIVPCGLTGYAPKLTKKEVFLNGSVDFNNLADLRFNISQEKAFNIIEGSSIYGEDYIFIREFLQNALDATKIQLWRDLKNELYSNYGREENVNLNDLLPFDINEEIYKNYKLEIIIQDKNEKEVEIIIKDRGIGISLEALKSLCDVGNSYNGNYKLKKEINEMPLWLKPTGGFGIGLQSAFLVTKKFSAYTKTEGNSTIEMVFESRKSNGYIQVKNCDKDIKRGTEFHISLIIDNKEISYPMNGYQHNYIINEYDPIMYKSSNIYKMLDSIAKNYGGDLFPIDIKFKDSIMSTERASIIKVSRKEFIEKNDIMYKISEDLSNISIWHKESCSYVTIEMSNINKVNNGDIFIVFKGMVVNRIFAKYYDDFTSVQIDVYGLDTKKTLKLSRKDLTSEGNDQIKKIAEECKKIYLNLLKEKIDENKEGNAGNISKLGFIILGNRMIEKFNPKEYIMLENKDNSKKIWMLEKENGKFIMKEKNLKDFFEIYPDVSYIRIDNQSLYEKAYKKQYKQLENIISNNIEIDNNLILVDNEIIGLLNDLVVKEIKVLNNVDKILLFKVDGRIDRIGVKMDDETEEYFIKLLVHEGEEEIVFRNIGEMRQRSMIPAIERYFDLAVHIDGTLSRGLGNYNCHSYKIISPITLNDKKDINNYANKDAFVCSITARDDYKSLLKYTIENRVSKGRISEQEINKKYKELIERYFEIIKEAK</sequence>